<proteinExistence type="predicted"/>
<gene>
    <name evidence="2" type="ORF">AALO_G00008080</name>
</gene>
<dbReference type="Gene3D" id="3.30.70.270">
    <property type="match status" value="1"/>
</dbReference>
<dbReference type="Proteomes" id="UP000823561">
    <property type="component" value="Chromosome 1"/>
</dbReference>
<evidence type="ECO:0000259" key="1">
    <source>
        <dbReference type="Pfam" id="PF17919"/>
    </source>
</evidence>
<name>A0AAV6HIR9_9TELE</name>
<dbReference type="InterPro" id="IPR050951">
    <property type="entry name" value="Retrovirus_Pol_polyprotein"/>
</dbReference>
<dbReference type="SUPFAM" id="SSF56672">
    <property type="entry name" value="DNA/RNA polymerases"/>
    <property type="match status" value="1"/>
</dbReference>
<dbReference type="FunFam" id="3.30.70.270:FF:000026">
    <property type="entry name" value="Transposon Ty3-G Gag-Pol polyprotein"/>
    <property type="match status" value="1"/>
</dbReference>
<dbReference type="InterPro" id="IPR043128">
    <property type="entry name" value="Rev_trsase/Diguanyl_cyclase"/>
</dbReference>
<sequence>MPRPADVRGLQRLLGMVNYLAKFCPHLSDSCDVMRQLTHKDVIWEWTDTQEEAFAKVKKMIATAPILKYYNPKEDFTLQCDSSETGLGAALMQTGQPIAYGSRALTPTERGYAQIEKECLAILFGMEKFHQYTYGRKVVVHSDHKPLETITKKPLLSAPKRLQRMLLRLQKYEIEVVFVPGRLMQVADTLSRAYLPECAPEGSVEAEIETVNMIHYLPISEERLQRIQKETEKDTTLQTLKQRILQGWPEAKAQVEDVVKPFFS</sequence>
<dbReference type="EMBL" id="JADWDJ010000001">
    <property type="protein sequence ID" value="KAG5285841.1"/>
    <property type="molecule type" value="Genomic_DNA"/>
</dbReference>
<accession>A0AAV6HIR9</accession>
<keyword evidence="3" id="KW-1185">Reference proteome</keyword>
<comment type="caution">
    <text evidence="2">The sequence shown here is derived from an EMBL/GenBank/DDBJ whole genome shotgun (WGS) entry which is preliminary data.</text>
</comment>
<reference evidence="2 3" key="1">
    <citation type="submission" date="2020-10" db="EMBL/GenBank/DDBJ databases">
        <title>Chromosome-scale genome assembly of the Allis shad, Alosa alosa.</title>
        <authorList>
            <person name="Margot Z."/>
            <person name="Christophe K."/>
            <person name="Cabau C."/>
            <person name="Louis A."/>
            <person name="Berthelot C."/>
            <person name="Parey E."/>
            <person name="Roest Crollius H."/>
            <person name="Montfort J."/>
            <person name="Robinson-Rechavi M."/>
            <person name="Bucao C."/>
            <person name="Bouchez O."/>
            <person name="Gislard M."/>
            <person name="Lluch J."/>
            <person name="Milhes M."/>
            <person name="Lampietro C."/>
            <person name="Lopez Roques C."/>
            <person name="Donnadieu C."/>
            <person name="Braasch I."/>
            <person name="Desvignes T."/>
            <person name="Postlethwait J."/>
            <person name="Bobe J."/>
            <person name="Guiguen Y."/>
        </authorList>
    </citation>
    <scope>NUCLEOTIDE SEQUENCE [LARGE SCALE GENOMIC DNA]</scope>
    <source>
        <strain evidence="2">M-15738</strain>
        <tissue evidence="2">Blood</tissue>
    </source>
</reference>
<evidence type="ECO:0000313" key="3">
    <source>
        <dbReference type="Proteomes" id="UP000823561"/>
    </source>
</evidence>
<protein>
    <recommendedName>
        <fullName evidence="1">Reverse transcriptase/retrotransposon-derived protein RNase H-like domain-containing protein</fullName>
    </recommendedName>
</protein>
<dbReference type="FunFam" id="3.10.20.370:FF:000001">
    <property type="entry name" value="Retrovirus-related Pol polyprotein from transposon 17.6-like protein"/>
    <property type="match status" value="1"/>
</dbReference>
<dbReference type="Pfam" id="PF17919">
    <property type="entry name" value="RT_RNaseH_2"/>
    <property type="match status" value="1"/>
</dbReference>
<dbReference type="InterPro" id="IPR041577">
    <property type="entry name" value="RT_RNaseH_2"/>
</dbReference>
<dbReference type="AlphaFoldDB" id="A0AAV6HIR9"/>
<feature type="domain" description="Reverse transcriptase/retrotransposon-derived protein RNase H-like" evidence="1">
    <location>
        <begin position="46"/>
        <end position="140"/>
    </location>
</feature>
<dbReference type="PANTHER" id="PTHR37984">
    <property type="entry name" value="PROTEIN CBG26694"/>
    <property type="match status" value="1"/>
</dbReference>
<evidence type="ECO:0000313" key="2">
    <source>
        <dbReference type="EMBL" id="KAG5285841.1"/>
    </source>
</evidence>
<organism evidence="2 3">
    <name type="scientific">Alosa alosa</name>
    <name type="common">allis shad</name>
    <dbReference type="NCBI Taxonomy" id="278164"/>
    <lineage>
        <taxon>Eukaryota</taxon>
        <taxon>Metazoa</taxon>
        <taxon>Chordata</taxon>
        <taxon>Craniata</taxon>
        <taxon>Vertebrata</taxon>
        <taxon>Euteleostomi</taxon>
        <taxon>Actinopterygii</taxon>
        <taxon>Neopterygii</taxon>
        <taxon>Teleostei</taxon>
        <taxon>Clupei</taxon>
        <taxon>Clupeiformes</taxon>
        <taxon>Clupeoidei</taxon>
        <taxon>Clupeidae</taxon>
        <taxon>Alosa</taxon>
    </lineage>
</organism>
<dbReference type="CDD" id="cd09274">
    <property type="entry name" value="RNase_HI_RT_Ty3"/>
    <property type="match status" value="1"/>
</dbReference>
<dbReference type="Gene3D" id="3.10.20.370">
    <property type="match status" value="1"/>
</dbReference>
<dbReference type="InterPro" id="IPR043502">
    <property type="entry name" value="DNA/RNA_pol_sf"/>
</dbReference>
<dbReference type="PANTHER" id="PTHR37984:SF8">
    <property type="entry name" value="CCHC-TYPE DOMAIN-CONTAINING PROTEIN"/>
    <property type="match status" value="1"/>
</dbReference>